<feature type="transmembrane region" description="Helical" evidence="6">
    <location>
        <begin position="291"/>
        <end position="315"/>
    </location>
</feature>
<feature type="transmembrane region" description="Helical" evidence="6">
    <location>
        <begin position="75"/>
        <end position="91"/>
    </location>
</feature>
<sequence>MTRPTSKAALAALIIGHVAGMVDLAALPIWVNTLIEGYGYRPAMAGLLPTVFLLGAVLASLIMSRMFDRVNRRRIPPLGYAVAALALLGVTRTDSFAAHLVLHGIGGLAVGSALSIVHGTLGRSANPHRAFACAGMGFGVFSLIFLGAVPQILSATGPAAFFWAVGAIMAVAALVSALLMPGDVASGGAGRTAVAAPLPAPVKRAIAGIMGMALVQGMVFSFLVQVGTARGFGHGRIEGVLIVLGLVNLVPPALAALLQRHLRPMTVAPLGALVQGVFALSIMAAPAFPGFAMPAVCFAALLIFSHTFVFGFLAAQDPTGRAVAATPAMLMTGSAVAPFLGGALVELWGFAAIGITGLLVGLLCAALFLSARRAARRDAPVSAAGRPA</sequence>
<gene>
    <name evidence="7" type="ORF">GR170_08665</name>
</gene>
<evidence type="ECO:0000256" key="6">
    <source>
        <dbReference type="SAM" id="Phobius"/>
    </source>
</evidence>
<evidence type="ECO:0000256" key="4">
    <source>
        <dbReference type="ARBA" id="ARBA00022989"/>
    </source>
</evidence>
<keyword evidence="4 6" id="KW-1133">Transmembrane helix</keyword>
<dbReference type="Proteomes" id="UP000477911">
    <property type="component" value="Unassembled WGS sequence"/>
</dbReference>
<dbReference type="GO" id="GO:0022857">
    <property type="term" value="F:transmembrane transporter activity"/>
    <property type="evidence" value="ECO:0007669"/>
    <property type="project" value="InterPro"/>
</dbReference>
<feature type="transmembrane region" description="Helical" evidence="6">
    <location>
        <begin position="43"/>
        <end position="63"/>
    </location>
</feature>
<dbReference type="InterPro" id="IPR036259">
    <property type="entry name" value="MFS_trans_sf"/>
</dbReference>
<dbReference type="Pfam" id="PF07690">
    <property type="entry name" value="MFS_1"/>
    <property type="match status" value="1"/>
</dbReference>
<dbReference type="EMBL" id="WUMU01000006">
    <property type="protein sequence ID" value="MXN17905.1"/>
    <property type="molecule type" value="Genomic_DNA"/>
</dbReference>
<reference evidence="7 8" key="1">
    <citation type="submission" date="2019-12" db="EMBL/GenBank/DDBJ databases">
        <authorList>
            <person name="Li M."/>
        </authorList>
    </citation>
    <scope>NUCLEOTIDE SEQUENCE [LARGE SCALE GENOMIC DNA]</scope>
    <source>
        <strain evidence="7 8">GBMRC 2024</strain>
    </source>
</reference>
<feature type="transmembrane region" description="Helical" evidence="6">
    <location>
        <begin position="9"/>
        <end position="31"/>
    </location>
</feature>
<evidence type="ECO:0000313" key="8">
    <source>
        <dbReference type="Proteomes" id="UP000477911"/>
    </source>
</evidence>
<feature type="transmembrane region" description="Helical" evidence="6">
    <location>
        <begin position="205"/>
        <end position="227"/>
    </location>
</feature>
<proteinExistence type="predicted"/>
<feature type="transmembrane region" description="Helical" evidence="6">
    <location>
        <begin position="322"/>
        <end position="341"/>
    </location>
</feature>
<feature type="transmembrane region" description="Helical" evidence="6">
    <location>
        <begin position="161"/>
        <end position="184"/>
    </location>
</feature>
<comment type="subcellular location">
    <subcellularLocation>
        <location evidence="1">Cell membrane</location>
        <topology evidence="1">Multi-pass membrane protein</topology>
    </subcellularLocation>
</comment>
<protein>
    <submittedName>
        <fullName evidence="7">MFS transporter</fullName>
    </submittedName>
</protein>
<evidence type="ECO:0000313" key="7">
    <source>
        <dbReference type="EMBL" id="MXN17905.1"/>
    </source>
</evidence>
<dbReference type="GO" id="GO:0005886">
    <property type="term" value="C:plasma membrane"/>
    <property type="evidence" value="ECO:0007669"/>
    <property type="project" value="UniProtKB-SubCell"/>
</dbReference>
<evidence type="ECO:0000256" key="5">
    <source>
        <dbReference type="ARBA" id="ARBA00023136"/>
    </source>
</evidence>
<dbReference type="RefSeq" id="WP_160893705.1">
    <property type="nucleotide sequence ID" value="NZ_WUMU01000006.1"/>
</dbReference>
<feature type="transmembrane region" description="Helical" evidence="6">
    <location>
        <begin position="129"/>
        <end position="149"/>
    </location>
</feature>
<keyword evidence="3 6" id="KW-0812">Transmembrane</keyword>
<feature type="transmembrane region" description="Helical" evidence="6">
    <location>
        <begin position="97"/>
        <end position="117"/>
    </location>
</feature>
<keyword evidence="2" id="KW-1003">Cell membrane</keyword>
<dbReference type="InterPro" id="IPR050189">
    <property type="entry name" value="MFS_Efflux_Transporters"/>
</dbReference>
<comment type="caution">
    <text evidence="7">The sequence shown here is derived from an EMBL/GenBank/DDBJ whole genome shotgun (WGS) entry which is preliminary data.</text>
</comment>
<dbReference type="PANTHER" id="PTHR43124">
    <property type="entry name" value="PURINE EFFLUX PUMP PBUE"/>
    <property type="match status" value="1"/>
</dbReference>
<keyword evidence="8" id="KW-1185">Reference proteome</keyword>
<feature type="transmembrane region" description="Helical" evidence="6">
    <location>
        <begin position="347"/>
        <end position="369"/>
    </location>
</feature>
<accession>A0A6L7G1H9</accession>
<evidence type="ECO:0000256" key="1">
    <source>
        <dbReference type="ARBA" id="ARBA00004651"/>
    </source>
</evidence>
<dbReference type="InterPro" id="IPR011701">
    <property type="entry name" value="MFS"/>
</dbReference>
<dbReference type="AlphaFoldDB" id="A0A6L7G1H9"/>
<dbReference type="Gene3D" id="1.20.1250.20">
    <property type="entry name" value="MFS general substrate transporter like domains"/>
    <property type="match status" value="1"/>
</dbReference>
<dbReference type="SUPFAM" id="SSF103473">
    <property type="entry name" value="MFS general substrate transporter"/>
    <property type="match status" value="1"/>
</dbReference>
<organism evidence="7 8">
    <name type="scientific">Pseudooceanicola albus</name>
    <dbReference type="NCBI Taxonomy" id="2692189"/>
    <lineage>
        <taxon>Bacteria</taxon>
        <taxon>Pseudomonadati</taxon>
        <taxon>Pseudomonadota</taxon>
        <taxon>Alphaproteobacteria</taxon>
        <taxon>Rhodobacterales</taxon>
        <taxon>Paracoccaceae</taxon>
        <taxon>Pseudooceanicola</taxon>
    </lineage>
</organism>
<dbReference type="PANTHER" id="PTHR43124:SF3">
    <property type="entry name" value="CHLORAMPHENICOL EFFLUX PUMP RV0191"/>
    <property type="match status" value="1"/>
</dbReference>
<evidence type="ECO:0000256" key="2">
    <source>
        <dbReference type="ARBA" id="ARBA00022475"/>
    </source>
</evidence>
<feature type="transmembrane region" description="Helical" evidence="6">
    <location>
        <begin position="265"/>
        <end position="285"/>
    </location>
</feature>
<name>A0A6L7G1H9_9RHOB</name>
<evidence type="ECO:0000256" key="3">
    <source>
        <dbReference type="ARBA" id="ARBA00022692"/>
    </source>
</evidence>
<feature type="transmembrane region" description="Helical" evidence="6">
    <location>
        <begin position="239"/>
        <end position="258"/>
    </location>
</feature>
<keyword evidence="5 6" id="KW-0472">Membrane</keyword>